<evidence type="ECO:0000256" key="4">
    <source>
        <dbReference type="ARBA" id="ARBA00022679"/>
    </source>
</evidence>
<accession>A0AAQ0RY46</accession>
<evidence type="ECO:0000313" key="7">
    <source>
        <dbReference type="EMBL" id="RIM93524.1"/>
    </source>
</evidence>
<keyword evidence="4" id="KW-0808">Transferase</keyword>
<organism evidence="7 8">
    <name type="scientific">Staphylococcus xylosus</name>
    <dbReference type="NCBI Taxonomy" id="1288"/>
    <lineage>
        <taxon>Bacteria</taxon>
        <taxon>Bacillati</taxon>
        <taxon>Bacillota</taxon>
        <taxon>Bacilli</taxon>
        <taxon>Bacillales</taxon>
        <taxon>Staphylococcaceae</taxon>
        <taxon>Staphylococcus</taxon>
    </lineage>
</organism>
<feature type="domain" description="PTS EIIA type-4" evidence="6">
    <location>
        <begin position="1"/>
        <end position="120"/>
    </location>
</feature>
<dbReference type="GO" id="GO:0019563">
    <property type="term" value="P:glycerol catabolic process"/>
    <property type="evidence" value="ECO:0007669"/>
    <property type="project" value="InterPro"/>
</dbReference>
<dbReference type="Pfam" id="PF03610">
    <property type="entry name" value="EIIA-man"/>
    <property type="match status" value="1"/>
</dbReference>
<dbReference type="EC" id="2.7.1.121" evidence="3"/>
<dbReference type="PROSITE" id="PS51096">
    <property type="entry name" value="PTS_EIIA_TYPE_4"/>
    <property type="match status" value="1"/>
</dbReference>
<comment type="caution">
    <text evidence="7">The sequence shown here is derived from an EMBL/GenBank/DDBJ whole genome shotgun (WGS) entry which is preliminary data.</text>
</comment>
<dbReference type="PANTHER" id="PTHR38594:SF1">
    <property type="entry name" value="PEP-DEPENDENT DIHYDROXYACETONE KINASE, PHOSPHORYL DONOR SUBUNIT DHAM"/>
    <property type="match status" value="1"/>
</dbReference>
<dbReference type="PANTHER" id="PTHR38594">
    <property type="entry name" value="PEP-DEPENDENT DIHYDROXYACETONE KINASE, PHOSPHORYL DONOR SUBUNIT DHAM"/>
    <property type="match status" value="1"/>
</dbReference>
<dbReference type="RefSeq" id="WP_107539517.1">
    <property type="nucleotide sequence ID" value="NZ_CP066721.1"/>
</dbReference>
<dbReference type="GO" id="GO:0047324">
    <property type="term" value="F:phosphoenolpyruvate-glycerone phosphotransferase activity"/>
    <property type="evidence" value="ECO:0007669"/>
    <property type="project" value="UniProtKB-EC"/>
</dbReference>
<proteinExistence type="predicted"/>
<evidence type="ECO:0000256" key="2">
    <source>
        <dbReference type="ARBA" id="ARBA00002788"/>
    </source>
</evidence>
<dbReference type="Gene3D" id="3.40.50.510">
    <property type="entry name" value="Phosphotransferase system, mannose-type IIA component"/>
    <property type="match status" value="1"/>
</dbReference>
<evidence type="ECO:0000313" key="8">
    <source>
        <dbReference type="Proteomes" id="UP000285579"/>
    </source>
</evidence>
<dbReference type="InterPro" id="IPR039643">
    <property type="entry name" value="DhaM"/>
</dbReference>
<dbReference type="NCBIfam" id="TIGR02364">
    <property type="entry name" value="dha_pts"/>
    <property type="match status" value="1"/>
</dbReference>
<dbReference type="AlphaFoldDB" id="A0AAQ0RY46"/>
<dbReference type="EMBL" id="QXUI01000002">
    <property type="protein sequence ID" value="RIM93524.1"/>
    <property type="molecule type" value="Genomic_DNA"/>
</dbReference>
<evidence type="ECO:0000256" key="1">
    <source>
        <dbReference type="ARBA" id="ARBA00001113"/>
    </source>
</evidence>
<protein>
    <recommendedName>
        <fullName evidence="3">phosphoenolpyruvate--glycerone phosphotransferase</fullName>
        <ecNumber evidence="3">2.7.1.121</ecNumber>
    </recommendedName>
</protein>
<dbReference type="GO" id="GO:0009401">
    <property type="term" value="P:phosphoenolpyruvate-dependent sugar phosphotransferase system"/>
    <property type="evidence" value="ECO:0007669"/>
    <property type="project" value="InterPro"/>
</dbReference>
<comment type="catalytic activity">
    <reaction evidence="1">
        <text>dihydroxyacetone + phosphoenolpyruvate = dihydroxyacetone phosphate + pyruvate</text>
        <dbReference type="Rhea" id="RHEA:18381"/>
        <dbReference type="ChEBI" id="CHEBI:15361"/>
        <dbReference type="ChEBI" id="CHEBI:16016"/>
        <dbReference type="ChEBI" id="CHEBI:57642"/>
        <dbReference type="ChEBI" id="CHEBI:58702"/>
        <dbReference type="EC" id="2.7.1.121"/>
    </reaction>
</comment>
<name>A0AAQ0RY46_STAXY</name>
<dbReference type="InterPro" id="IPR012844">
    <property type="entry name" value="DhaM_N"/>
</dbReference>
<gene>
    <name evidence="7" type="primary">dhaM</name>
    <name evidence="7" type="ORF">BU104_04060</name>
</gene>
<dbReference type="Proteomes" id="UP000285579">
    <property type="component" value="Unassembled WGS sequence"/>
</dbReference>
<sequence length="120" mass="12864">MTNIVIISHSKEIAEGTKALLNQMAGDVNVIAQGGVDGKIGTSYDHIQELINELTDDALCFYDIGSAEMNLDLAIEMYEGDQRIEKVQAPIVEGSFTAAVQLSVGSSIEETLGELNKTFG</sequence>
<evidence type="ECO:0000259" key="6">
    <source>
        <dbReference type="PROSITE" id="PS51096"/>
    </source>
</evidence>
<dbReference type="GO" id="GO:0016020">
    <property type="term" value="C:membrane"/>
    <property type="evidence" value="ECO:0007669"/>
    <property type="project" value="InterPro"/>
</dbReference>
<dbReference type="InterPro" id="IPR004701">
    <property type="entry name" value="PTS_EIIA_man-typ"/>
</dbReference>
<evidence type="ECO:0000256" key="3">
    <source>
        <dbReference type="ARBA" id="ARBA00012095"/>
    </source>
</evidence>
<dbReference type="InterPro" id="IPR036662">
    <property type="entry name" value="PTS_EIIA_man-typ_sf"/>
</dbReference>
<evidence type="ECO:0000256" key="5">
    <source>
        <dbReference type="ARBA" id="ARBA00046577"/>
    </source>
</evidence>
<keyword evidence="7" id="KW-0418">Kinase</keyword>
<reference evidence="7 8" key="1">
    <citation type="journal article" date="2016" name="Front. Microbiol.">
        <title>Comprehensive Phylogenetic Analysis of Bovine Non-aureus Staphylococci Species Based on Whole-Genome Sequencing.</title>
        <authorList>
            <person name="Naushad S."/>
            <person name="Barkema H.W."/>
            <person name="Luby C."/>
            <person name="Condas L.A."/>
            <person name="Nobrega D.B."/>
            <person name="Carson D.A."/>
            <person name="De Buck J."/>
        </authorList>
    </citation>
    <scope>NUCLEOTIDE SEQUENCE [LARGE SCALE GENOMIC DNA]</scope>
    <source>
        <strain evidence="7 8">SNUC 1349</strain>
    </source>
</reference>
<dbReference type="SUPFAM" id="SSF53062">
    <property type="entry name" value="PTS system fructose IIA component-like"/>
    <property type="match status" value="1"/>
</dbReference>
<comment type="function">
    <text evidence="2">Component of the dihydroxyacetone kinase complex, which is responsible for the phosphoenolpyruvate (PEP)-dependent phosphorylation of dihydroxyacetone. DhaM serves as the phosphoryl donor. Is phosphorylated by phosphoenolpyruvate in an EI- and HPr-dependent reaction, and a phosphorelay system on histidine residues finally leads to phosphoryl transfer to DhaL and dihydroxyacetone.</text>
</comment>
<comment type="subunit">
    <text evidence="5">Homodimer. The dihydroxyacetone kinase complex is composed of a homodimer of DhaM, a homodimer of DhaK and the subunit DhaL.</text>
</comment>